<evidence type="ECO:0000256" key="3">
    <source>
        <dbReference type="ARBA" id="ARBA00022840"/>
    </source>
</evidence>
<dbReference type="PANTHER" id="PTHR13779">
    <property type="entry name" value="WERNER HELICASE-INTERACTING PROTEIN 1 FAMILY MEMBER"/>
    <property type="match status" value="1"/>
</dbReference>
<keyword evidence="6" id="KW-1185">Reference proteome</keyword>
<dbReference type="EMBL" id="JASNGB010000183">
    <property type="protein sequence ID" value="MDL2345324.1"/>
    <property type="molecule type" value="Genomic_DNA"/>
</dbReference>
<evidence type="ECO:0000256" key="1">
    <source>
        <dbReference type="ARBA" id="ARBA00008959"/>
    </source>
</evidence>
<proteinExistence type="inferred from homology"/>
<dbReference type="InterPro" id="IPR027417">
    <property type="entry name" value="P-loop_NTPase"/>
</dbReference>
<organism evidence="5 6">
    <name type="scientific">Deinococcus rhizophilus</name>
    <dbReference type="NCBI Taxonomy" id="3049544"/>
    <lineage>
        <taxon>Bacteria</taxon>
        <taxon>Thermotogati</taxon>
        <taxon>Deinococcota</taxon>
        <taxon>Deinococci</taxon>
        <taxon>Deinococcales</taxon>
        <taxon>Deinococcaceae</taxon>
        <taxon>Deinococcus</taxon>
    </lineage>
</organism>
<gene>
    <name evidence="5" type="ORF">QOL99_14370</name>
</gene>
<dbReference type="Pfam" id="PF00004">
    <property type="entry name" value="AAA"/>
    <property type="match status" value="1"/>
</dbReference>
<dbReference type="Gene3D" id="1.10.3710.10">
    <property type="entry name" value="DNA polymerase III clamp loader subunits, C-terminal domain"/>
    <property type="match status" value="1"/>
</dbReference>
<dbReference type="InterPro" id="IPR032423">
    <property type="entry name" value="AAA_assoc_2"/>
</dbReference>
<dbReference type="InterPro" id="IPR008921">
    <property type="entry name" value="DNA_pol3_clamp-load_cplx_C"/>
</dbReference>
<dbReference type="Pfam" id="PF16193">
    <property type="entry name" value="AAA_assoc_2"/>
    <property type="match status" value="1"/>
</dbReference>
<dbReference type="SUPFAM" id="SSF48019">
    <property type="entry name" value="post-AAA+ oligomerization domain-like"/>
    <property type="match status" value="1"/>
</dbReference>
<keyword evidence="2" id="KW-0547">Nucleotide-binding</keyword>
<evidence type="ECO:0000313" key="6">
    <source>
        <dbReference type="Proteomes" id="UP001302059"/>
    </source>
</evidence>
<dbReference type="InterPro" id="IPR051314">
    <property type="entry name" value="AAA_ATPase_RarA/MGS1/WRNIP1"/>
</dbReference>
<dbReference type="Gene3D" id="1.10.8.60">
    <property type="match status" value="1"/>
</dbReference>
<evidence type="ECO:0000256" key="2">
    <source>
        <dbReference type="ARBA" id="ARBA00022741"/>
    </source>
</evidence>
<comment type="caution">
    <text evidence="5">The sequence shown here is derived from an EMBL/GenBank/DDBJ whole genome shotgun (WGS) entry which is preliminary data.</text>
</comment>
<dbReference type="CDD" id="cd18139">
    <property type="entry name" value="HLD_clamp_RarA"/>
    <property type="match status" value="1"/>
</dbReference>
<dbReference type="Gene3D" id="3.40.50.300">
    <property type="entry name" value="P-loop containing nucleotide triphosphate hydrolases"/>
    <property type="match status" value="1"/>
</dbReference>
<dbReference type="InterPro" id="IPR003959">
    <property type="entry name" value="ATPase_AAA_core"/>
</dbReference>
<dbReference type="Gene3D" id="1.20.272.10">
    <property type="match status" value="1"/>
</dbReference>
<dbReference type="SMART" id="SM00382">
    <property type="entry name" value="AAA"/>
    <property type="match status" value="1"/>
</dbReference>
<sequence length="465" mass="50739">MTLFDPPAPLAERLRPRTVAEVVGQTHLLGPGKPLTRLLASGRLGSLILWGPPGVGKTTLARLIAGEVGAHFIALSAVSAGVKDVREAVAEAERLRGRGQRTILFLDEIHRFNKAQQDALLPHVESGLLTLVGATTENPSFEVNPALRSRARTLVLEPLSHEDVRGLLERALSDPRGLPEVTAQPEALDLLARLAEGDARRALSTLEVAATLADPVTPEAVTEAFGRHLPAMDKNGEDFYNLISALHKSVRGSHVDASLYWLARMIEGGADTMYVARRIVRMAAEDIGLADPQALRLAVAARDTAEFLGSPEGDLALAQAVVYLALAPKSNSVYVAWKNALNAVREGENLPIPLHLRNAPTVLMRGQGYGKGYAYYFDDPEGSFAQNYLPDGTRLNLYEPTGEGWEARVAERWRKLREAHGEAEETPEARLNLYEPTGEGWEARVAERWRKLREAHGEAEETPEA</sequence>
<protein>
    <submittedName>
        <fullName evidence="5">Replication-associated recombination protein A</fullName>
    </submittedName>
</protein>
<dbReference type="InterPro" id="IPR021886">
    <property type="entry name" value="MgsA_C"/>
</dbReference>
<evidence type="ECO:0000313" key="5">
    <source>
        <dbReference type="EMBL" id="MDL2345324.1"/>
    </source>
</evidence>
<dbReference type="CDD" id="cd00009">
    <property type="entry name" value="AAA"/>
    <property type="match status" value="1"/>
</dbReference>
<comment type="similarity">
    <text evidence="1">Belongs to the AAA ATPase family. RarA/MGS1/WRNIP1 subfamily.</text>
</comment>
<name>A0ABT7JJU2_9DEIO</name>
<feature type="domain" description="AAA+ ATPase" evidence="4">
    <location>
        <begin position="43"/>
        <end position="159"/>
    </location>
</feature>
<reference evidence="5 6" key="1">
    <citation type="submission" date="2023-05" db="EMBL/GenBank/DDBJ databases">
        <authorList>
            <person name="Gao F."/>
        </authorList>
    </citation>
    <scope>NUCLEOTIDE SEQUENCE [LARGE SCALE GENOMIC DNA]</scope>
    <source>
        <strain evidence="5 6">MIMF12</strain>
    </source>
</reference>
<dbReference type="InterPro" id="IPR003593">
    <property type="entry name" value="AAA+_ATPase"/>
</dbReference>
<dbReference type="Proteomes" id="UP001302059">
    <property type="component" value="Unassembled WGS sequence"/>
</dbReference>
<evidence type="ECO:0000259" key="4">
    <source>
        <dbReference type="SMART" id="SM00382"/>
    </source>
</evidence>
<dbReference type="PANTHER" id="PTHR13779:SF7">
    <property type="entry name" value="ATPASE WRNIP1"/>
    <property type="match status" value="1"/>
</dbReference>
<dbReference type="SUPFAM" id="SSF52540">
    <property type="entry name" value="P-loop containing nucleoside triphosphate hydrolases"/>
    <property type="match status" value="1"/>
</dbReference>
<dbReference type="RefSeq" id="WP_285524822.1">
    <property type="nucleotide sequence ID" value="NZ_JASNGB010000183.1"/>
</dbReference>
<dbReference type="Pfam" id="PF12002">
    <property type="entry name" value="MgsA_C"/>
    <property type="match status" value="1"/>
</dbReference>
<keyword evidence="3" id="KW-0067">ATP-binding</keyword>
<accession>A0ABT7JJU2</accession>